<keyword evidence="1" id="KW-0472">Membrane</keyword>
<dbReference type="AlphaFoldDB" id="E7G5K0"/>
<dbReference type="RefSeq" id="WP_008787166.1">
    <property type="nucleotide sequence ID" value="NZ_AKCB01000001.1"/>
</dbReference>
<feature type="transmembrane region" description="Helical" evidence="1">
    <location>
        <begin position="103"/>
        <end position="125"/>
    </location>
</feature>
<dbReference type="STRING" id="100884.GCA_000269565_01663"/>
<comment type="caution">
    <text evidence="2">The sequence shown here is derived from an EMBL/GenBank/DDBJ whole genome shotgun (WGS) entry which is preliminary data.</text>
</comment>
<feature type="transmembrane region" description="Helical" evidence="1">
    <location>
        <begin position="157"/>
        <end position="180"/>
    </location>
</feature>
<feature type="transmembrane region" description="Helical" evidence="1">
    <location>
        <begin position="12"/>
        <end position="34"/>
    </location>
</feature>
<feature type="transmembrane region" description="Helical" evidence="1">
    <location>
        <begin position="235"/>
        <end position="253"/>
    </location>
</feature>
<dbReference type="Proteomes" id="UP000003157">
    <property type="component" value="Unassembled WGS sequence"/>
</dbReference>
<name>E7G5K0_9FIRM</name>
<organism evidence="2 3">
    <name type="scientific">Coprobacillus cateniformis</name>
    <dbReference type="NCBI Taxonomy" id="100884"/>
    <lineage>
        <taxon>Bacteria</taxon>
        <taxon>Bacillati</taxon>
        <taxon>Bacillota</taxon>
        <taxon>Erysipelotrichia</taxon>
        <taxon>Erysipelotrichales</taxon>
        <taxon>Coprobacillaceae</taxon>
        <taxon>Coprobacillus</taxon>
    </lineage>
</organism>
<evidence type="ECO:0000313" key="2">
    <source>
        <dbReference type="EMBL" id="EFW06501.1"/>
    </source>
</evidence>
<dbReference type="EMBL" id="ADKX01000001">
    <property type="protein sequence ID" value="EFW06501.1"/>
    <property type="molecule type" value="Genomic_DNA"/>
</dbReference>
<accession>E7G5K0</accession>
<feature type="transmembrane region" description="Helical" evidence="1">
    <location>
        <begin position="46"/>
        <end position="69"/>
    </location>
</feature>
<evidence type="ECO:0000256" key="1">
    <source>
        <dbReference type="SAM" id="Phobius"/>
    </source>
</evidence>
<keyword evidence="1" id="KW-1133">Transmembrane helix</keyword>
<dbReference type="eggNOG" id="COG1131">
    <property type="taxonomic scope" value="Bacteria"/>
</dbReference>
<dbReference type="OrthoDB" id="9816138at2"/>
<feature type="transmembrane region" description="Helical" evidence="1">
    <location>
        <begin position="192"/>
        <end position="215"/>
    </location>
</feature>
<evidence type="ECO:0000313" key="3">
    <source>
        <dbReference type="Proteomes" id="UP000003157"/>
    </source>
</evidence>
<dbReference type="PROSITE" id="PS51257">
    <property type="entry name" value="PROKAR_LIPOPROTEIN"/>
    <property type="match status" value="1"/>
</dbReference>
<keyword evidence="1" id="KW-0812">Transmembrane</keyword>
<keyword evidence="3" id="KW-1185">Reference proteome</keyword>
<sequence length="260" mass="29936">MLKLMKYEFIHSMRTFFIAFVVFLAGCILLPFFMDGFLTSLPIVSVVFGLGFSFLIIGILFALFISIFVNYDRSMFKRPGYLTLTLPVSTTELILSKVLTTMIWLIIAMFVMVLGFSMMAVVVSVRENAFNLSSFFEFFRMFFESFVEYLTHYPIEFLNNVIMVFAELLILVGGIFFSLTIVRTKWFRKHQLIFGVIIYFAINFFIGWLSGVLFGDSTSTFMSAGTDIVTLITSNLYYILFGVLFTIGTIYIIDHHIEIE</sequence>
<gene>
    <name evidence="2" type="ORF">HMPREF9488_00038</name>
</gene>
<protein>
    <submittedName>
        <fullName evidence="2">Uncharacterized protein</fullName>
    </submittedName>
</protein>
<proteinExistence type="predicted"/>
<dbReference type="HOGENOM" id="CLU_1068376_0_0_9"/>
<dbReference type="GeneID" id="78229533"/>
<reference evidence="2 3" key="1">
    <citation type="submission" date="2010-12" db="EMBL/GenBank/DDBJ databases">
        <title>The Genome Sequence of Coprobacillus sp. strain 29_1.</title>
        <authorList>
            <consortium name="The Broad Institute Genome Sequencing Platform"/>
            <person name="Earl A."/>
            <person name="Ward D."/>
            <person name="Feldgarden M."/>
            <person name="Gevers D."/>
            <person name="Daigneault M."/>
            <person name="Sibley C.D."/>
            <person name="White A."/>
            <person name="Strauss J."/>
            <person name="Allen-Vercoe E."/>
            <person name="Young S.K."/>
            <person name="Zeng Q."/>
            <person name="Gargeya S."/>
            <person name="Fitzgerald M."/>
            <person name="Haas B."/>
            <person name="Abouelleil A."/>
            <person name="Alvarado L."/>
            <person name="Arachchi H.M."/>
            <person name="Berlin A."/>
            <person name="Brown A."/>
            <person name="Chapman S.B."/>
            <person name="Chen Z."/>
            <person name="Dunbar C."/>
            <person name="Freedman E."/>
            <person name="Gearin G."/>
            <person name="Gellesch M."/>
            <person name="Goldberg J."/>
            <person name="Griggs A."/>
            <person name="Gujja S."/>
            <person name="Heilman E."/>
            <person name="Heiman D."/>
            <person name="Howarth C."/>
            <person name="Larson L."/>
            <person name="Lui A."/>
            <person name="MacDonald P.J.P."/>
            <person name="Mehta T."/>
            <person name="Montmayeur A."/>
            <person name="Murphy C."/>
            <person name="Neiman D."/>
            <person name="Pearson M."/>
            <person name="Priest M."/>
            <person name="Roberts A."/>
            <person name="Saif S."/>
            <person name="Shea T."/>
            <person name="Shenoy N."/>
            <person name="Sisk P."/>
            <person name="Stolte C."/>
            <person name="Sykes S."/>
            <person name="White J."/>
            <person name="Yandava C."/>
            <person name="Nusbaum C."/>
            <person name="Birren B."/>
        </authorList>
    </citation>
    <scope>NUCLEOTIDE SEQUENCE [LARGE SCALE GENOMIC DNA]</scope>
    <source>
        <strain evidence="2 3">29_1</strain>
    </source>
</reference>